<feature type="region of interest" description="Disordered" evidence="7">
    <location>
        <begin position="1"/>
        <end position="20"/>
    </location>
</feature>
<feature type="region of interest" description="Disordered" evidence="7">
    <location>
        <begin position="102"/>
        <end position="122"/>
    </location>
</feature>
<keyword evidence="4" id="KW-0932">Cytokinin signaling pathway</keyword>
<dbReference type="GO" id="GO:0005737">
    <property type="term" value="C:cytoplasm"/>
    <property type="evidence" value="ECO:0007669"/>
    <property type="project" value="UniProtKB-SubCell"/>
</dbReference>
<evidence type="ECO:0000256" key="5">
    <source>
        <dbReference type="ARBA" id="ARBA00023242"/>
    </source>
</evidence>
<keyword evidence="9" id="KW-1185">Reference proteome</keyword>
<protein>
    <submittedName>
        <fullName evidence="8">Uncharacterized protein</fullName>
    </submittedName>
</protein>
<accession>A0ABD1NMG9</accession>
<organism evidence="8 9">
    <name type="scientific">Flemingia macrophylla</name>
    <dbReference type="NCBI Taxonomy" id="520843"/>
    <lineage>
        <taxon>Eukaryota</taxon>
        <taxon>Viridiplantae</taxon>
        <taxon>Streptophyta</taxon>
        <taxon>Embryophyta</taxon>
        <taxon>Tracheophyta</taxon>
        <taxon>Spermatophyta</taxon>
        <taxon>Magnoliopsida</taxon>
        <taxon>eudicotyledons</taxon>
        <taxon>Gunneridae</taxon>
        <taxon>Pentapetalae</taxon>
        <taxon>rosids</taxon>
        <taxon>fabids</taxon>
        <taxon>Fabales</taxon>
        <taxon>Fabaceae</taxon>
        <taxon>Papilionoideae</taxon>
        <taxon>50 kb inversion clade</taxon>
        <taxon>NPAAA clade</taxon>
        <taxon>indigoferoid/millettioid clade</taxon>
        <taxon>Phaseoleae</taxon>
        <taxon>Flemingia</taxon>
    </lineage>
</organism>
<dbReference type="PANTHER" id="PTHR33347:SF27">
    <property type="entry name" value="PROTEIN SOB FIVE-LIKE 3-RELATED"/>
    <property type="match status" value="1"/>
</dbReference>
<feature type="compositionally biased region" description="Basic and acidic residues" evidence="7">
    <location>
        <begin position="102"/>
        <end position="114"/>
    </location>
</feature>
<keyword evidence="5" id="KW-0539">Nucleus</keyword>
<gene>
    <name evidence="8" type="ORF">Fmac_003058</name>
</gene>
<comment type="subcellular location">
    <subcellularLocation>
        <location evidence="1">Cytoplasm</location>
    </subcellularLocation>
</comment>
<proteinExistence type="inferred from homology"/>
<name>A0ABD1NMG9_9FABA</name>
<keyword evidence="3" id="KW-0203">Cytokinin biosynthesis</keyword>
<evidence type="ECO:0000256" key="7">
    <source>
        <dbReference type="SAM" id="MobiDB-lite"/>
    </source>
</evidence>
<dbReference type="Proteomes" id="UP001603857">
    <property type="component" value="Unassembled WGS sequence"/>
</dbReference>
<sequence length="149" mass="16634">MDPSQDLALDGEFNGTESGWTTYIGSRIYNEVSNGDDEHSADIEDCGNNYKNDDDDNKGENNDDFNRDTDEESDDSMASDAASVPSHLQLVCINSERHGLDFTEHTENDNEKTPLTKKKNKQVRKTRYEGIVEKEEDSLLVADSAASHV</sequence>
<comment type="similarity">
    <text evidence="6">Belongs to the SOFL plant protein family.</text>
</comment>
<dbReference type="PANTHER" id="PTHR33347">
    <property type="entry name" value="OSJNBA0091C07.3 PROTEIN"/>
    <property type="match status" value="1"/>
</dbReference>
<dbReference type="InterPro" id="IPR044670">
    <property type="entry name" value="SOFL"/>
</dbReference>
<evidence type="ECO:0000256" key="3">
    <source>
        <dbReference type="ARBA" id="ARBA00022712"/>
    </source>
</evidence>
<evidence type="ECO:0000256" key="4">
    <source>
        <dbReference type="ARBA" id="ARBA00022864"/>
    </source>
</evidence>
<reference evidence="8 9" key="1">
    <citation type="submission" date="2024-08" db="EMBL/GenBank/DDBJ databases">
        <title>Insights into the chromosomal genome structure of Flemingia macrophylla.</title>
        <authorList>
            <person name="Ding Y."/>
            <person name="Zhao Y."/>
            <person name="Bi W."/>
            <person name="Wu M."/>
            <person name="Zhao G."/>
            <person name="Gong Y."/>
            <person name="Li W."/>
            <person name="Zhang P."/>
        </authorList>
    </citation>
    <scope>NUCLEOTIDE SEQUENCE [LARGE SCALE GENOMIC DNA]</scope>
    <source>
        <strain evidence="8">DYQJB</strain>
        <tissue evidence="8">Leaf</tissue>
    </source>
</reference>
<evidence type="ECO:0000256" key="2">
    <source>
        <dbReference type="ARBA" id="ARBA00022490"/>
    </source>
</evidence>
<dbReference type="EMBL" id="JBGMDY010000001">
    <property type="protein sequence ID" value="KAL2349058.1"/>
    <property type="molecule type" value="Genomic_DNA"/>
</dbReference>
<comment type="caution">
    <text evidence="8">The sequence shown here is derived from an EMBL/GenBank/DDBJ whole genome shotgun (WGS) entry which is preliminary data.</text>
</comment>
<keyword evidence="2" id="KW-0963">Cytoplasm</keyword>
<evidence type="ECO:0000256" key="1">
    <source>
        <dbReference type="ARBA" id="ARBA00004496"/>
    </source>
</evidence>
<evidence type="ECO:0000313" key="9">
    <source>
        <dbReference type="Proteomes" id="UP001603857"/>
    </source>
</evidence>
<feature type="compositionally biased region" description="Basic and acidic residues" evidence="7">
    <location>
        <begin position="58"/>
        <end position="68"/>
    </location>
</feature>
<evidence type="ECO:0000313" key="8">
    <source>
        <dbReference type="EMBL" id="KAL2349058.1"/>
    </source>
</evidence>
<evidence type="ECO:0000256" key="6">
    <source>
        <dbReference type="ARBA" id="ARBA00024199"/>
    </source>
</evidence>
<dbReference type="AlphaFoldDB" id="A0ABD1NMG9"/>
<dbReference type="GO" id="GO:0009691">
    <property type="term" value="P:cytokinin biosynthetic process"/>
    <property type="evidence" value="ECO:0007669"/>
    <property type="project" value="UniProtKB-KW"/>
</dbReference>
<dbReference type="GO" id="GO:0009736">
    <property type="term" value="P:cytokinin-activated signaling pathway"/>
    <property type="evidence" value="ECO:0007669"/>
    <property type="project" value="UniProtKB-KW"/>
</dbReference>
<feature type="region of interest" description="Disordered" evidence="7">
    <location>
        <begin position="32"/>
        <end position="84"/>
    </location>
</feature>